<accession>A0A0M1P5A9</accession>
<comment type="caution">
    <text evidence="1">The sequence shown here is derived from an EMBL/GenBank/DDBJ whole genome shotgun (WGS) entry which is preliminary data.</text>
</comment>
<evidence type="ECO:0000313" key="2">
    <source>
        <dbReference type="Proteomes" id="UP000036932"/>
    </source>
</evidence>
<organism evidence="1 2">
    <name type="scientific">Paenibacillus solani</name>
    <dbReference type="NCBI Taxonomy" id="1705565"/>
    <lineage>
        <taxon>Bacteria</taxon>
        <taxon>Bacillati</taxon>
        <taxon>Bacillota</taxon>
        <taxon>Bacilli</taxon>
        <taxon>Bacillales</taxon>
        <taxon>Paenibacillaceae</taxon>
        <taxon>Paenibacillus</taxon>
    </lineage>
</organism>
<reference evidence="2" key="1">
    <citation type="submission" date="2015-08" db="EMBL/GenBank/DDBJ databases">
        <title>Genome sequencing project for genomic taxonomy and phylogenomics of Bacillus-like bacteria.</title>
        <authorList>
            <person name="Liu B."/>
            <person name="Wang J."/>
            <person name="Zhu Y."/>
            <person name="Liu G."/>
            <person name="Chen Q."/>
            <person name="Chen Z."/>
            <person name="Lan J."/>
            <person name="Che J."/>
            <person name="Ge C."/>
            <person name="Shi H."/>
            <person name="Pan Z."/>
            <person name="Liu X."/>
        </authorList>
    </citation>
    <scope>NUCLEOTIDE SEQUENCE [LARGE SCALE GENOMIC DNA]</scope>
    <source>
        <strain evidence="2">FJAT-22460</strain>
    </source>
</reference>
<dbReference type="RefSeq" id="WP_054402272.1">
    <property type="nucleotide sequence ID" value="NZ_LIUT01000001.1"/>
</dbReference>
<dbReference type="Proteomes" id="UP000036932">
    <property type="component" value="Unassembled WGS sequence"/>
</dbReference>
<proteinExistence type="predicted"/>
<keyword evidence="2" id="KW-1185">Reference proteome</keyword>
<name>A0A0M1P5A9_9BACL</name>
<dbReference type="AlphaFoldDB" id="A0A0M1P5A9"/>
<dbReference type="EMBL" id="LIUT01000001">
    <property type="protein sequence ID" value="KOR89229.1"/>
    <property type="molecule type" value="Genomic_DNA"/>
</dbReference>
<sequence length="81" mass="9681">MKDYDTFLDLFREYNIKVVFISVERLEESGIEEELISDEDLETRELRSIKEKISQQIVAINNRLKNLLNNIGEEQNIKLFF</sequence>
<protein>
    <submittedName>
        <fullName evidence="1">Uncharacterized protein</fullName>
    </submittedName>
</protein>
<dbReference type="PATRIC" id="fig|1705565.3.peg.3695"/>
<gene>
    <name evidence="1" type="ORF">AM231_08710</name>
</gene>
<evidence type="ECO:0000313" key="1">
    <source>
        <dbReference type="EMBL" id="KOR89229.1"/>
    </source>
</evidence>